<accession>A0ABW1YFL0</accession>
<organism evidence="1 2">
    <name type="scientific">Deinococcus lacus</name>
    <dbReference type="NCBI Taxonomy" id="392561"/>
    <lineage>
        <taxon>Bacteria</taxon>
        <taxon>Thermotogati</taxon>
        <taxon>Deinococcota</taxon>
        <taxon>Deinococci</taxon>
        <taxon>Deinococcales</taxon>
        <taxon>Deinococcaceae</taxon>
        <taxon>Deinococcus</taxon>
    </lineage>
</organism>
<evidence type="ECO:0000313" key="1">
    <source>
        <dbReference type="EMBL" id="MFC6592052.1"/>
    </source>
</evidence>
<dbReference type="EMBL" id="JBHSWD010000001">
    <property type="protein sequence ID" value="MFC6592052.1"/>
    <property type="molecule type" value="Genomic_DNA"/>
</dbReference>
<name>A0ABW1YFL0_9DEIO</name>
<keyword evidence="2" id="KW-1185">Reference proteome</keyword>
<protein>
    <submittedName>
        <fullName evidence="1">Uncharacterized protein</fullName>
    </submittedName>
</protein>
<evidence type="ECO:0000313" key="2">
    <source>
        <dbReference type="Proteomes" id="UP001596297"/>
    </source>
</evidence>
<gene>
    <name evidence="1" type="ORF">ACFP81_08605</name>
</gene>
<sequence length="102" mass="10507">MNGSCANIAAGFEKAGRSVLPVPIEEAGLWSPFALGPVEGIGSSAVSARFTSKNNGAITPNLYTLVTCNQAGAQAQLEVRTAGPVPVERLKAVSERLLAALR</sequence>
<reference evidence="2" key="1">
    <citation type="journal article" date="2019" name="Int. J. Syst. Evol. Microbiol.">
        <title>The Global Catalogue of Microorganisms (GCM) 10K type strain sequencing project: providing services to taxonomists for standard genome sequencing and annotation.</title>
        <authorList>
            <consortium name="The Broad Institute Genomics Platform"/>
            <consortium name="The Broad Institute Genome Sequencing Center for Infectious Disease"/>
            <person name="Wu L."/>
            <person name="Ma J."/>
        </authorList>
    </citation>
    <scope>NUCLEOTIDE SEQUENCE [LARGE SCALE GENOMIC DNA]</scope>
    <source>
        <strain evidence="2">CGMCC 1.15772</strain>
    </source>
</reference>
<proteinExistence type="predicted"/>
<dbReference type="Proteomes" id="UP001596297">
    <property type="component" value="Unassembled WGS sequence"/>
</dbReference>
<dbReference type="RefSeq" id="WP_380083067.1">
    <property type="nucleotide sequence ID" value="NZ_JBHSWD010000001.1"/>
</dbReference>
<comment type="caution">
    <text evidence="1">The sequence shown here is derived from an EMBL/GenBank/DDBJ whole genome shotgun (WGS) entry which is preliminary data.</text>
</comment>